<reference evidence="1" key="2">
    <citation type="journal article" date="2023" name="BMC Genomics">
        <title>Pest status, molecular evolution, and epigenetic factors derived from the genome assembly of Frankliniella fusca, a thysanopteran phytovirus vector.</title>
        <authorList>
            <person name="Catto M.A."/>
            <person name="Labadie P.E."/>
            <person name="Jacobson A.L."/>
            <person name="Kennedy G.G."/>
            <person name="Srinivasan R."/>
            <person name="Hunt B.G."/>
        </authorList>
    </citation>
    <scope>NUCLEOTIDE SEQUENCE</scope>
    <source>
        <strain evidence="1">PL_HMW_Pooled</strain>
    </source>
</reference>
<evidence type="ECO:0000313" key="2">
    <source>
        <dbReference type="Proteomes" id="UP001219518"/>
    </source>
</evidence>
<keyword evidence="2" id="KW-1185">Reference proteome</keyword>
<dbReference type="Proteomes" id="UP001219518">
    <property type="component" value="Unassembled WGS sequence"/>
</dbReference>
<comment type="caution">
    <text evidence="1">The sequence shown here is derived from an EMBL/GenBank/DDBJ whole genome shotgun (WGS) entry which is preliminary data.</text>
</comment>
<name>A0AAE1HRB1_9NEOP</name>
<dbReference type="PANTHER" id="PTHR46579:SF1">
    <property type="entry name" value="F5_8 TYPE C DOMAIN-CONTAINING PROTEIN"/>
    <property type="match status" value="1"/>
</dbReference>
<sequence length="215" mass="24723">MEDQGSEARRTQIETGRNLKPVKGVKGTTELSKIPGCDRSTAFFPEYMHLILCLLKEFMTLWFEKDGPWSLKEYRDAINESLKKISVPDFVTRIPRSTEDFDCIPESDVIKANLLLRVFCRTFAVLYKHDYYTYYMHQLCHLALTVQRHGPLHCNSAFMFESFNGTLAKFIHGTKNQGKELVNNIRIAFGVEAVRARVLYCSAANKPLTAELEMK</sequence>
<evidence type="ECO:0000313" key="1">
    <source>
        <dbReference type="EMBL" id="KAK3925992.1"/>
    </source>
</evidence>
<protein>
    <submittedName>
        <fullName evidence="1">3-oxosteroid 1-dehydrogenase</fullName>
    </submittedName>
</protein>
<proteinExistence type="predicted"/>
<reference evidence="1" key="1">
    <citation type="submission" date="2021-07" db="EMBL/GenBank/DDBJ databases">
        <authorList>
            <person name="Catto M.A."/>
            <person name="Jacobson A."/>
            <person name="Kennedy G."/>
            <person name="Labadie P."/>
            <person name="Hunt B.G."/>
            <person name="Srinivasan R."/>
        </authorList>
    </citation>
    <scope>NUCLEOTIDE SEQUENCE</scope>
    <source>
        <strain evidence="1">PL_HMW_Pooled</strain>
        <tissue evidence="1">Head</tissue>
    </source>
</reference>
<dbReference type="AlphaFoldDB" id="A0AAE1HRB1"/>
<dbReference type="PANTHER" id="PTHR46579">
    <property type="entry name" value="F5/8 TYPE C DOMAIN-CONTAINING PROTEIN-RELATED"/>
    <property type="match status" value="1"/>
</dbReference>
<dbReference type="EMBL" id="JAHWGI010001242">
    <property type="protein sequence ID" value="KAK3925992.1"/>
    <property type="molecule type" value="Genomic_DNA"/>
</dbReference>
<gene>
    <name evidence="1" type="ORF">KUF71_014241</name>
</gene>
<organism evidence="1 2">
    <name type="scientific">Frankliniella fusca</name>
    <dbReference type="NCBI Taxonomy" id="407009"/>
    <lineage>
        <taxon>Eukaryota</taxon>
        <taxon>Metazoa</taxon>
        <taxon>Ecdysozoa</taxon>
        <taxon>Arthropoda</taxon>
        <taxon>Hexapoda</taxon>
        <taxon>Insecta</taxon>
        <taxon>Pterygota</taxon>
        <taxon>Neoptera</taxon>
        <taxon>Paraneoptera</taxon>
        <taxon>Thysanoptera</taxon>
        <taxon>Terebrantia</taxon>
        <taxon>Thripoidea</taxon>
        <taxon>Thripidae</taxon>
        <taxon>Frankliniella</taxon>
    </lineage>
</organism>
<accession>A0AAE1HRB1</accession>